<evidence type="ECO:0000256" key="2">
    <source>
        <dbReference type="SAM" id="Phobius"/>
    </source>
</evidence>
<accession>A0A516R6T0</accession>
<keyword evidence="2" id="KW-0472">Membrane</keyword>
<proteinExistence type="predicted"/>
<feature type="transmembrane region" description="Helical" evidence="2">
    <location>
        <begin position="51"/>
        <end position="72"/>
    </location>
</feature>
<organism evidence="3 4">
    <name type="scientific">Streptomyces spectabilis</name>
    <dbReference type="NCBI Taxonomy" id="68270"/>
    <lineage>
        <taxon>Bacteria</taxon>
        <taxon>Bacillati</taxon>
        <taxon>Actinomycetota</taxon>
        <taxon>Actinomycetes</taxon>
        <taxon>Kitasatosporales</taxon>
        <taxon>Streptomycetaceae</taxon>
        <taxon>Streptomyces</taxon>
    </lineage>
</organism>
<dbReference type="AlphaFoldDB" id="A0A516R6T0"/>
<keyword evidence="2" id="KW-1133">Transmembrane helix</keyword>
<evidence type="ECO:0000256" key="1">
    <source>
        <dbReference type="SAM" id="MobiDB-lite"/>
    </source>
</evidence>
<feature type="transmembrane region" description="Helical" evidence="2">
    <location>
        <begin position="138"/>
        <end position="161"/>
    </location>
</feature>
<keyword evidence="2" id="KW-0812">Transmembrane</keyword>
<sequence>MPRVNSLPGVPRWAALAAHAVPWVVLPSSLWRVALVLRLPVSDYGPGFGESLYVLALSAVSEGLALLTLGLVRPWGEVVPHWMPLIGGRPVRPLAAVVPAALGSVALAVIWAFAFWNVGGGLDSDTGPGGMGSPAQDAFLVLCYAPLLLWAPLLMAVTAAYHQRRTVRPSAGEQSPGLPQGRQERLRARYR</sequence>
<evidence type="ECO:0000313" key="3">
    <source>
        <dbReference type="EMBL" id="QDQ11363.1"/>
    </source>
</evidence>
<dbReference type="RefSeq" id="WP_144003260.1">
    <property type="nucleotide sequence ID" value="NZ_CP040916.1"/>
</dbReference>
<gene>
    <name evidence="3" type="ORF">FH965_12855</name>
</gene>
<name>A0A516R6T0_STRST</name>
<dbReference type="Proteomes" id="UP000316806">
    <property type="component" value="Chromosome"/>
</dbReference>
<protein>
    <submittedName>
        <fullName evidence="3">Uncharacterized protein</fullName>
    </submittedName>
</protein>
<feature type="transmembrane region" description="Helical" evidence="2">
    <location>
        <begin position="12"/>
        <end position="31"/>
    </location>
</feature>
<feature type="transmembrane region" description="Helical" evidence="2">
    <location>
        <begin position="93"/>
        <end position="118"/>
    </location>
</feature>
<feature type="region of interest" description="Disordered" evidence="1">
    <location>
        <begin position="168"/>
        <end position="191"/>
    </location>
</feature>
<reference evidence="3 4" key="1">
    <citation type="journal article" date="2019" name="J. Ind. Microbiol. Biotechnol.">
        <title>The complete genomic sequence of Streptomyces spectabilis NRRL-2792 and identification of secondary metabolite biosynthetic gene clusters.</title>
        <authorList>
            <person name="Sinha A."/>
            <person name="Phillips-Salemka S."/>
            <person name="Niraula T.A."/>
            <person name="Short K.A."/>
            <person name="Niraula N.P."/>
        </authorList>
    </citation>
    <scope>NUCLEOTIDE SEQUENCE [LARGE SCALE GENOMIC DNA]</scope>
    <source>
        <strain evidence="3 4">NRRL 2792</strain>
    </source>
</reference>
<evidence type="ECO:0000313" key="4">
    <source>
        <dbReference type="Proteomes" id="UP000316806"/>
    </source>
</evidence>
<dbReference type="EMBL" id="CP040916">
    <property type="protein sequence ID" value="QDQ11363.1"/>
    <property type="molecule type" value="Genomic_DNA"/>
</dbReference>
<feature type="compositionally biased region" description="Basic and acidic residues" evidence="1">
    <location>
        <begin position="182"/>
        <end position="191"/>
    </location>
</feature>